<keyword evidence="5" id="KW-1185">Reference proteome</keyword>
<comment type="subcellular location">
    <subcellularLocation>
        <location evidence="2">Cell membrane</location>
        <topology evidence="2">Lipid-anchor</topology>
    </subcellularLocation>
</comment>
<dbReference type="RefSeq" id="WP_345924060.1">
    <property type="nucleotide sequence ID" value="NZ_JBDIVF010000001.1"/>
</dbReference>
<comment type="similarity">
    <text evidence="1 2">Belongs to the outer membrane factor (OMF) (TC 1.B.17) family.</text>
</comment>
<evidence type="ECO:0000256" key="2">
    <source>
        <dbReference type="RuleBase" id="RU362097"/>
    </source>
</evidence>
<gene>
    <name evidence="4" type="ORF">ABVT11_04065</name>
</gene>
<keyword evidence="2" id="KW-0564">Palmitate</keyword>
<dbReference type="SUPFAM" id="SSF56954">
    <property type="entry name" value="Outer membrane efflux proteins (OEP)"/>
    <property type="match status" value="1"/>
</dbReference>
<keyword evidence="2" id="KW-0472">Membrane</keyword>
<reference evidence="4 5" key="1">
    <citation type="submission" date="2024-07" db="EMBL/GenBank/DDBJ databases">
        <title>Uliginosibacterium paludis KCTC:42655.</title>
        <authorList>
            <person name="Kim M.K."/>
        </authorList>
    </citation>
    <scope>NUCLEOTIDE SEQUENCE [LARGE SCALE GENOMIC DNA]</scope>
    <source>
        <strain evidence="4 5">KCTC 42655</strain>
    </source>
</reference>
<dbReference type="PANTHER" id="PTHR30203">
    <property type="entry name" value="OUTER MEMBRANE CATION EFFLUX PROTEIN"/>
    <property type="match status" value="1"/>
</dbReference>
<keyword evidence="2" id="KW-0812">Transmembrane</keyword>
<dbReference type="Gene3D" id="1.20.1600.10">
    <property type="entry name" value="Outer membrane efflux proteins (OEP)"/>
    <property type="match status" value="1"/>
</dbReference>
<comment type="caution">
    <text evidence="4">The sequence shown here is derived from an EMBL/GenBank/DDBJ whole genome shotgun (WGS) entry which is preliminary data.</text>
</comment>
<feature type="signal peptide" evidence="2">
    <location>
        <begin position="1"/>
        <end position="27"/>
    </location>
</feature>
<feature type="region of interest" description="Disordered" evidence="3">
    <location>
        <begin position="110"/>
        <end position="130"/>
    </location>
</feature>
<evidence type="ECO:0000313" key="4">
    <source>
        <dbReference type="EMBL" id="MET1488989.1"/>
    </source>
</evidence>
<dbReference type="PANTHER" id="PTHR30203:SF32">
    <property type="entry name" value="CATION EFFLUX SYSTEM PROTEIN CUSC"/>
    <property type="match status" value="1"/>
</dbReference>
<dbReference type="PROSITE" id="PS51257">
    <property type="entry name" value="PROKAR_LIPOPROTEIN"/>
    <property type="match status" value="1"/>
</dbReference>
<dbReference type="InterPro" id="IPR003423">
    <property type="entry name" value="OMP_efflux"/>
</dbReference>
<accession>A0ABV2CM61</accession>
<keyword evidence="2" id="KW-1134">Transmembrane beta strand</keyword>
<evidence type="ECO:0000256" key="3">
    <source>
        <dbReference type="SAM" id="MobiDB-lite"/>
    </source>
</evidence>
<dbReference type="NCBIfam" id="TIGR01845">
    <property type="entry name" value="outer_NodT"/>
    <property type="match status" value="1"/>
</dbReference>
<dbReference type="Proteomes" id="UP001548590">
    <property type="component" value="Unassembled WGS sequence"/>
</dbReference>
<feature type="chain" id="PRO_5044997862" evidence="2">
    <location>
        <begin position="28"/>
        <end position="489"/>
    </location>
</feature>
<keyword evidence="2" id="KW-0449">Lipoprotein</keyword>
<keyword evidence="2" id="KW-0732">Signal</keyword>
<proteinExistence type="inferred from homology"/>
<dbReference type="EMBL" id="JBEWLZ010000002">
    <property type="protein sequence ID" value="MET1488989.1"/>
    <property type="molecule type" value="Genomic_DNA"/>
</dbReference>
<evidence type="ECO:0000313" key="5">
    <source>
        <dbReference type="Proteomes" id="UP001548590"/>
    </source>
</evidence>
<dbReference type="Gene3D" id="2.20.200.10">
    <property type="entry name" value="Outer membrane efflux proteins (OEP)"/>
    <property type="match status" value="1"/>
</dbReference>
<name>A0ABV2CM61_9RHOO</name>
<organism evidence="4 5">
    <name type="scientific">Uliginosibacterium paludis</name>
    <dbReference type="NCBI Taxonomy" id="1615952"/>
    <lineage>
        <taxon>Bacteria</taxon>
        <taxon>Pseudomonadati</taxon>
        <taxon>Pseudomonadota</taxon>
        <taxon>Betaproteobacteria</taxon>
        <taxon>Rhodocyclales</taxon>
        <taxon>Zoogloeaceae</taxon>
        <taxon>Uliginosibacterium</taxon>
    </lineage>
</organism>
<sequence length="489" mass="51491">MMKSFKFTLRPLALASCLMLGACMNLAPRYERPALPVPATLAASPVQGSAGLGAGPVADTGWEALIADERLKAVIRLALDNNRDLRVAVANVDKARATWRVERADELPALKATGSETREHTSRTASSSGVASTSSSWKAQLGVSAYELDFFGRVANLSEAALQSYLGTEATQRSVQLTLISSVASSWLTLAADQQQLKLAQDTLASRERTLDTVQRAHALGGSSGPTLAAAQASREAARASVASYSSTVEQDRNALELLLGAPLPERLLPPQGLIGDETRAAQLLDVPEGLSSELLLQRPDVLVAEHTLRADNANIGAARAAFFPTITLTAAGGSTSRSLGDLFASGSGAWSFAPSISLPIFDGGSNRATLDAKKAQQTADIATYEKTIQTAFSEVANALAVRRHITQQIEAQRAQVAALEKSLGYAQALQAQGSGSALDVLDAQRTLFTAQQTLTTLRLAEQTNRITLYKVLGGGARREAGSAGRQDA</sequence>
<protein>
    <submittedName>
        <fullName evidence="4">Efflux transporter outer membrane subunit</fullName>
    </submittedName>
</protein>
<dbReference type="Pfam" id="PF02321">
    <property type="entry name" value="OEP"/>
    <property type="match status" value="2"/>
</dbReference>
<dbReference type="InterPro" id="IPR010131">
    <property type="entry name" value="MdtP/NodT-like"/>
</dbReference>
<evidence type="ECO:0000256" key="1">
    <source>
        <dbReference type="ARBA" id="ARBA00007613"/>
    </source>
</evidence>